<dbReference type="InterPro" id="IPR007730">
    <property type="entry name" value="SPOR-like_dom"/>
</dbReference>
<dbReference type="PANTHER" id="PTHR38687">
    <property type="entry name" value="CELL DIVISION PROTEIN DEDD-RELATED"/>
    <property type="match status" value="1"/>
</dbReference>
<feature type="domain" description="SPOR" evidence="2">
    <location>
        <begin position="109"/>
        <end position="188"/>
    </location>
</feature>
<dbReference type="AlphaFoldDB" id="A0A1M5XYI5"/>
<dbReference type="GO" id="GO:0051301">
    <property type="term" value="P:cell division"/>
    <property type="evidence" value="ECO:0007669"/>
    <property type="project" value="UniProtKB-KW"/>
</dbReference>
<dbReference type="PANTHER" id="PTHR38687:SF2">
    <property type="entry name" value="CELL DIVISION PROTEIN FTSN"/>
    <property type="match status" value="1"/>
</dbReference>
<dbReference type="Gene3D" id="3.30.70.1070">
    <property type="entry name" value="Sporulation related repeat"/>
    <property type="match status" value="1"/>
</dbReference>
<dbReference type="Pfam" id="PF05036">
    <property type="entry name" value="SPOR"/>
    <property type="match status" value="1"/>
</dbReference>
<gene>
    <name evidence="3" type="ORF">SAMN02745129_3806</name>
</gene>
<name>A0A1M5XYI5_9GAMM</name>
<dbReference type="GO" id="GO:0042834">
    <property type="term" value="F:peptidoglycan binding"/>
    <property type="evidence" value="ECO:0007669"/>
    <property type="project" value="InterPro"/>
</dbReference>
<feature type="region of interest" description="Disordered" evidence="1">
    <location>
        <begin position="56"/>
        <end position="86"/>
    </location>
</feature>
<protein>
    <submittedName>
        <fullName evidence="3">Cell division protein FtsN</fullName>
    </submittedName>
</protein>
<dbReference type="PROSITE" id="PS51724">
    <property type="entry name" value="SPOR"/>
    <property type="match status" value="1"/>
</dbReference>
<evidence type="ECO:0000256" key="1">
    <source>
        <dbReference type="SAM" id="MobiDB-lite"/>
    </source>
</evidence>
<evidence type="ECO:0000313" key="3">
    <source>
        <dbReference type="EMBL" id="SHI04792.1"/>
    </source>
</evidence>
<reference evidence="3 4" key="1">
    <citation type="submission" date="2016-11" db="EMBL/GenBank/DDBJ databases">
        <authorList>
            <person name="Jaros S."/>
            <person name="Januszkiewicz K."/>
            <person name="Wedrychowicz H."/>
        </authorList>
    </citation>
    <scope>NUCLEOTIDE SEQUENCE [LARGE SCALE GENOMIC DNA]</scope>
    <source>
        <strain evidence="3 4">DSM 16917</strain>
    </source>
</reference>
<proteinExistence type="predicted"/>
<feature type="region of interest" description="Disordered" evidence="1">
    <location>
        <begin position="1"/>
        <end position="25"/>
    </location>
</feature>
<feature type="compositionally biased region" description="Basic residues" evidence="1">
    <location>
        <begin position="10"/>
        <end position="24"/>
    </location>
</feature>
<dbReference type="STRING" id="299255.SAMN02745129_3806"/>
<dbReference type="OrthoDB" id="8558195at2"/>
<accession>A0A1M5XYI5</accession>
<evidence type="ECO:0000313" key="4">
    <source>
        <dbReference type="Proteomes" id="UP000184268"/>
    </source>
</evidence>
<dbReference type="InterPro" id="IPR052521">
    <property type="entry name" value="Cell_div_SPOR-domain"/>
</dbReference>
<dbReference type="SUPFAM" id="SSF110997">
    <property type="entry name" value="Sporulation related repeat"/>
    <property type="match status" value="1"/>
</dbReference>
<evidence type="ECO:0000259" key="2">
    <source>
        <dbReference type="PROSITE" id="PS51724"/>
    </source>
</evidence>
<dbReference type="EMBL" id="FQXG01000006">
    <property type="protein sequence ID" value="SHI04792.1"/>
    <property type="molecule type" value="Genomic_DNA"/>
</dbReference>
<keyword evidence="4" id="KW-1185">Reference proteome</keyword>
<dbReference type="RefSeq" id="WP_067662523.1">
    <property type="nucleotide sequence ID" value="NZ_FQXG01000006.1"/>
</dbReference>
<keyword evidence="3" id="KW-0132">Cell division</keyword>
<dbReference type="InterPro" id="IPR036680">
    <property type="entry name" value="SPOR-like_sf"/>
</dbReference>
<organism evidence="3 4">
    <name type="scientific">Ferrimonas marina</name>
    <dbReference type="NCBI Taxonomy" id="299255"/>
    <lineage>
        <taxon>Bacteria</taxon>
        <taxon>Pseudomonadati</taxon>
        <taxon>Pseudomonadota</taxon>
        <taxon>Gammaproteobacteria</taxon>
        <taxon>Alteromonadales</taxon>
        <taxon>Ferrimonadaceae</taxon>
        <taxon>Ferrimonas</taxon>
    </lineage>
</organism>
<keyword evidence="3" id="KW-0131">Cell cycle</keyword>
<sequence length="189" mass="20996">MTRDYAGKGRSSRRGAQRRGKAPAKKPFPWPMALLATALLCLFGYVLVSIKGASEGRFDEPEPVPTAPVATPKPEPKPETALPEPPKEEWGYIDRLIDNSVEVELPEVQASGGPYQMQCGSFRTEAQADTMRATIAFQGMESQVRRTEGSNGVWYRVVLGPYERKRAAEAHRHALQRAGINGCQIWNWN</sequence>
<dbReference type="Proteomes" id="UP000184268">
    <property type="component" value="Unassembled WGS sequence"/>
</dbReference>